<dbReference type="EMBL" id="WIVU01000105">
    <property type="protein sequence ID" value="MQU09283.1"/>
    <property type="molecule type" value="Genomic_DNA"/>
</dbReference>
<dbReference type="CDD" id="cd02803">
    <property type="entry name" value="OYE_like_FMN_family"/>
    <property type="match status" value="1"/>
</dbReference>
<proteinExistence type="predicted"/>
<dbReference type="AlphaFoldDB" id="A0A6L5I176"/>
<comment type="caution">
    <text evidence="4">The sequence shown here is derived from an EMBL/GenBank/DDBJ whole genome shotgun (WGS) entry which is preliminary data.</text>
</comment>
<gene>
    <name evidence="4" type="ORF">GHO27_26935</name>
</gene>
<dbReference type="Gene3D" id="3.20.20.70">
    <property type="entry name" value="Aldolase class I"/>
    <property type="match status" value="1"/>
</dbReference>
<dbReference type="InterPro" id="IPR001155">
    <property type="entry name" value="OxRdtase_FMN_N"/>
</dbReference>
<evidence type="ECO:0000256" key="2">
    <source>
        <dbReference type="ARBA" id="ARBA00023002"/>
    </source>
</evidence>
<evidence type="ECO:0000256" key="1">
    <source>
        <dbReference type="ARBA" id="ARBA00022630"/>
    </source>
</evidence>
<dbReference type="Pfam" id="PF00724">
    <property type="entry name" value="Oxidored_FMN"/>
    <property type="match status" value="1"/>
</dbReference>
<keyword evidence="1" id="KW-0285">Flavoprotein</keyword>
<name>A0A6L5I176_9PSED</name>
<dbReference type="RefSeq" id="WP_153376047.1">
    <property type="nucleotide sequence ID" value="NZ_WIVU01000105.1"/>
</dbReference>
<dbReference type="InterPro" id="IPR051799">
    <property type="entry name" value="NADH_flavin_oxidoreductase"/>
</dbReference>
<dbReference type="Proteomes" id="UP000478064">
    <property type="component" value="Unassembled WGS sequence"/>
</dbReference>
<dbReference type="GO" id="GO:0010181">
    <property type="term" value="F:FMN binding"/>
    <property type="evidence" value="ECO:0007669"/>
    <property type="project" value="InterPro"/>
</dbReference>
<dbReference type="PANTHER" id="PTHR43656">
    <property type="entry name" value="BINDING OXIDOREDUCTASE, PUTATIVE (AFU_ORTHOLOGUE AFUA_2G08260)-RELATED"/>
    <property type="match status" value="1"/>
</dbReference>
<dbReference type="PANTHER" id="PTHR43656:SF2">
    <property type="entry name" value="BINDING OXIDOREDUCTASE, PUTATIVE (AFU_ORTHOLOGUE AFUA_2G08260)-RELATED"/>
    <property type="match status" value="1"/>
</dbReference>
<accession>A0A6L5I176</accession>
<sequence>MSSMKNTILSPHDIGGALSRNRLAVAPMTRVTATAQGMPTQKMLDYYLRFAQGGFGLVITEGLYTDRAFSQGYPNQPGLIDEEQALGWAKINQELQAHGALVFAQIMHAGALSQGNRFRTHTVGPSAIQPVGEQMSVYYGEGAYAMPAEMTEAEIAQVIQGFADTAARAVDTANFDGIEIHGANGYLLDQFLTAHTNLRTDRWGGDMKHRVRLLIDVVTAVKERVGHEVPVGVRISQGKVNDFNSKWPNGETDAHTIFGALADAGVDFIHVTEYEAWQPAFEGGKDSLITLARKCAPGITIIGNGNLHDPVQAVEALDAGADLIALGRGALSNPDYPLILSTNQTFREFDASILQPIADIKGSELALEQERQSH</sequence>
<dbReference type="InterPro" id="IPR013785">
    <property type="entry name" value="Aldolase_TIM"/>
</dbReference>
<feature type="domain" description="NADH:flavin oxidoreductase/NADH oxidase N-terminal" evidence="3">
    <location>
        <begin position="9"/>
        <end position="338"/>
    </location>
</feature>
<evidence type="ECO:0000259" key="3">
    <source>
        <dbReference type="Pfam" id="PF00724"/>
    </source>
</evidence>
<keyword evidence="2" id="KW-0560">Oxidoreductase</keyword>
<protein>
    <submittedName>
        <fullName evidence="4">NADH:flavin oxidoreductase</fullName>
    </submittedName>
</protein>
<reference evidence="4 5" key="1">
    <citation type="submission" date="2019-10" db="EMBL/GenBank/DDBJ databases">
        <title>Evaluation of single-gene subtyping targets for Pseudomonas.</title>
        <authorList>
            <person name="Reichler S.J."/>
            <person name="Orsi R.H."/>
            <person name="Wiedmann M."/>
            <person name="Martin N.H."/>
            <person name="Murphy S.I."/>
        </authorList>
    </citation>
    <scope>NUCLEOTIDE SEQUENCE [LARGE SCALE GENOMIC DNA]</scope>
    <source>
        <strain evidence="4 5">FSL R10-1637</strain>
    </source>
</reference>
<dbReference type="GO" id="GO:0016491">
    <property type="term" value="F:oxidoreductase activity"/>
    <property type="evidence" value="ECO:0007669"/>
    <property type="project" value="UniProtKB-KW"/>
</dbReference>
<evidence type="ECO:0000313" key="5">
    <source>
        <dbReference type="Proteomes" id="UP000478064"/>
    </source>
</evidence>
<organism evidence="4 5">
    <name type="scientific">Pseudomonas helleri</name>
    <dbReference type="NCBI Taxonomy" id="1608996"/>
    <lineage>
        <taxon>Bacteria</taxon>
        <taxon>Pseudomonadati</taxon>
        <taxon>Pseudomonadota</taxon>
        <taxon>Gammaproteobacteria</taxon>
        <taxon>Pseudomonadales</taxon>
        <taxon>Pseudomonadaceae</taxon>
        <taxon>Pseudomonas</taxon>
    </lineage>
</organism>
<dbReference type="SUPFAM" id="SSF51395">
    <property type="entry name" value="FMN-linked oxidoreductases"/>
    <property type="match status" value="1"/>
</dbReference>
<evidence type="ECO:0000313" key="4">
    <source>
        <dbReference type="EMBL" id="MQU09283.1"/>
    </source>
</evidence>